<dbReference type="EC" id="3.13.2.1" evidence="7 12"/>
<keyword evidence="6 11" id="KW-0520">NAD</keyword>
<dbReference type="Gene3D" id="3.40.50.1480">
    <property type="entry name" value="Adenosylhomocysteinase-like"/>
    <property type="match status" value="3"/>
</dbReference>
<dbReference type="SMART" id="SM00996">
    <property type="entry name" value="AdoHcyase"/>
    <property type="match status" value="1"/>
</dbReference>
<reference evidence="15 16" key="1">
    <citation type="submission" date="2024-06" db="EMBL/GenBank/DDBJ databases">
        <authorList>
            <person name="Pan Q."/>
            <person name="Wen M."/>
            <person name="Jouanno E."/>
            <person name="Zahm M."/>
            <person name="Klopp C."/>
            <person name="Cabau C."/>
            <person name="Louis A."/>
            <person name="Berthelot C."/>
            <person name="Parey E."/>
            <person name="Roest Crollius H."/>
            <person name="Montfort J."/>
            <person name="Robinson-Rechavi M."/>
            <person name="Bouchez O."/>
            <person name="Lampietro C."/>
            <person name="Lopez Roques C."/>
            <person name="Donnadieu C."/>
            <person name="Postlethwait J."/>
            <person name="Bobe J."/>
            <person name="Verreycken H."/>
            <person name="Guiguen Y."/>
        </authorList>
    </citation>
    <scope>NUCLEOTIDE SEQUENCE [LARGE SCALE GENOMIC DNA]</scope>
    <source>
        <strain evidence="15">Up_M1</strain>
        <tissue evidence="15">Testis</tissue>
    </source>
</reference>
<comment type="pathway">
    <text evidence="1 12">Amino-acid biosynthesis; L-homocysteine biosynthesis; L-homocysteine from S-adenosyl-L-homocysteine: step 1/1.</text>
</comment>
<name>A0ABD0WPW9_UMBPY</name>
<evidence type="ECO:0000256" key="13">
    <source>
        <dbReference type="RuleBase" id="RU004166"/>
    </source>
</evidence>
<dbReference type="SMART" id="SM00997">
    <property type="entry name" value="AdoHcyase_NAD"/>
    <property type="match status" value="1"/>
</dbReference>
<feature type="binding site" evidence="10">
    <location>
        <position position="132"/>
    </location>
    <ligand>
        <name>substrate</name>
    </ligand>
</feature>
<dbReference type="Pfam" id="PF00670">
    <property type="entry name" value="AdoHcyase_NAD"/>
    <property type="match status" value="1"/>
</dbReference>
<feature type="binding site" evidence="11">
    <location>
        <position position="347"/>
    </location>
    <ligand>
        <name>NAD(+)</name>
        <dbReference type="ChEBI" id="CHEBI:57540"/>
    </ligand>
</feature>
<feature type="binding site" evidence="10">
    <location>
        <position position="57"/>
    </location>
    <ligand>
        <name>substrate</name>
    </ligand>
</feature>
<dbReference type="GO" id="GO:0004013">
    <property type="term" value="F:adenosylhomocysteinase activity"/>
    <property type="evidence" value="ECO:0007669"/>
    <property type="project" value="UniProtKB-EC"/>
</dbReference>
<evidence type="ECO:0000256" key="10">
    <source>
        <dbReference type="PIRSR" id="PIRSR001109-1"/>
    </source>
</evidence>
<evidence type="ECO:0000313" key="15">
    <source>
        <dbReference type="EMBL" id="KAL0978875.1"/>
    </source>
</evidence>
<dbReference type="HAMAP" id="MF_00563">
    <property type="entry name" value="AdoHcyase"/>
    <property type="match status" value="1"/>
</dbReference>
<comment type="subunit">
    <text evidence="3">Homotetramer.</text>
</comment>
<dbReference type="Gene3D" id="3.40.50.720">
    <property type="entry name" value="NAD(P)-binding Rossmann-like Domain"/>
    <property type="match status" value="1"/>
</dbReference>
<dbReference type="GO" id="GO:0006730">
    <property type="term" value="P:one-carbon metabolic process"/>
    <property type="evidence" value="ECO:0007669"/>
    <property type="project" value="UniProtKB-KW"/>
</dbReference>
<feature type="domain" description="S-adenosyl-L-homocysteine hydrolase NAD binding" evidence="14">
    <location>
        <begin position="192"/>
        <end position="353"/>
    </location>
</feature>
<dbReference type="SUPFAM" id="SSF52283">
    <property type="entry name" value="Formate/glycerate dehydrogenase catalytic domain-like"/>
    <property type="match status" value="1"/>
</dbReference>
<dbReference type="PROSITE" id="PS00738">
    <property type="entry name" value="ADOHCYASE_1"/>
    <property type="match status" value="1"/>
</dbReference>
<evidence type="ECO:0000256" key="7">
    <source>
        <dbReference type="ARBA" id="ARBA00034527"/>
    </source>
</evidence>
<dbReference type="CDD" id="cd00401">
    <property type="entry name" value="SAHH"/>
    <property type="match status" value="1"/>
</dbReference>
<dbReference type="InterPro" id="IPR015878">
    <property type="entry name" value="Ado_hCys_hydrolase_NAD-bd"/>
</dbReference>
<feature type="binding site" evidence="11">
    <location>
        <begin position="223"/>
        <end position="228"/>
    </location>
    <ligand>
        <name>NAD(+)</name>
        <dbReference type="ChEBI" id="CHEBI:57540"/>
    </ligand>
</feature>
<keyword evidence="4 12" id="KW-0554">One-carbon metabolism</keyword>
<comment type="catalytic activity">
    <reaction evidence="9">
        <text>S-adenosyl-L-homocysteine + H2O = L-homocysteine + adenosine</text>
        <dbReference type="Rhea" id="RHEA:21708"/>
        <dbReference type="ChEBI" id="CHEBI:15377"/>
        <dbReference type="ChEBI" id="CHEBI:16335"/>
        <dbReference type="ChEBI" id="CHEBI:57856"/>
        <dbReference type="ChEBI" id="CHEBI:58199"/>
        <dbReference type="EC" id="3.13.2.1"/>
    </reaction>
    <physiologicalReaction direction="left-to-right" evidence="9">
        <dbReference type="Rhea" id="RHEA:21709"/>
    </physiologicalReaction>
</comment>
<evidence type="ECO:0000256" key="6">
    <source>
        <dbReference type="ARBA" id="ARBA00023027"/>
    </source>
</evidence>
<feature type="binding site" evidence="10">
    <location>
        <position position="191"/>
    </location>
    <ligand>
        <name>substrate</name>
    </ligand>
</feature>
<comment type="similarity">
    <text evidence="2 13">Belongs to the adenosylhomocysteinase family.</text>
</comment>
<dbReference type="FunFam" id="3.40.50.720:FF:000004">
    <property type="entry name" value="Adenosylhomocysteinase"/>
    <property type="match status" value="1"/>
</dbReference>
<evidence type="ECO:0000259" key="14">
    <source>
        <dbReference type="SMART" id="SM00997"/>
    </source>
</evidence>
<proteinExistence type="inferred from homology"/>
<dbReference type="InterPro" id="IPR036291">
    <property type="entry name" value="NAD(P)-bd_dom_sf"/>
</dbReference>
<dbReference type="PIRSF" id="PIRSF001109">
    <property type="entry name" value="Ad_hcy_hydrolase"/>
    <property type="match status" value="1"/>
</dbReference>
<feature type="binding site" evidence="10">
    <location>
        <position position="187"/>
    </location>
    <ligand>
        <name>substrate</name>
    </ligand>
</feature>
<evidence type="ECO:0000256" key="3">
    <source>
        <dbReference type="ARBA" id="ARBA00011881"/>
    </source>
</evidence>
<dbReference type="EMBL" id="JAGEUA010000005">
    <property type="protein sequence ID" value="KAL0978875.1"/>
    <property type="molecule type" value="Genomic_DNA"/>
</dbReference>
<dbReference type="FunFam" id="3.40.50.1480:FF:000004">
    <property type="entry name" value="Adenosylhomocysteinase"/>
    <property type="match status" value="1"/>
</dbReference>
<keyword evidence="5 12" id="KW-0378">Hydrolase</keyword>
<dbReference type="InterPro" id="IPR000043">
    <property type="entry name" value="Adenosylhomocysteinase-like"/>
</dbReference>
<dbReference type="Pfam" id="PF05221">
    <property type="entry name" value="AdoHcyase"/>
    <property type="match status" value="1"/>
</dbReference>
<evidence type="ECO:0000256" key="11">
    <source>
        <dbReference type="PIRSR" id="PIRSR001109-2"/>
    </source>
</evidence>
<comment type="caution">
    <text evidence="15">The sequence shown here is derived from an EMBL/GenBank/DDBJ whole genome shotgun (WGS) entry which is preliminary data.</text>
</comment>
<feature type="binding site" evidence="11">
    <location>
        <position position="249"/>
    </location>
    <ligand>
        <name>NAD(+)</name>
        <dbReference type="ChEBI" id="CHEBI:57540"/>
    </ligand>
</feature>
<evidence type="ECO:0000256" key="4">
    <source>
        <dbReference type="ARBA" id="ARBA00022563"/>
    </source>
</evidence>
<accession>A0ABD0WPW9</accession>
<comment type="cofactor">
    <cofactor evidence="11 12">
        <name>NAD(+)</name>
        <dbReference type="ChEBI" id="CHEBI:57540"/>
    </cofactor>
    <text evidence="11 12">Binds 1 NAD(+) per subunit.</text>
</comment>
<dbReference type="NCBIfam" id="TIGR00936">
    <property type="entry name" value="ahcY"/>
    <property type="match status" value="1"/>
</dbReference>
<evidence type="ECO:0000256" key="12">
    <source>
        <dbReference type="RuleBase" id="RU000548"/>
    </source>
</evidence>
<dbReference type="AlphaFoldDB" id="A0ABD0WPW9"/>
<keyword evidence="16" id="KW-1185">Reference proteome</keyword>
<feature type="binding site" evidence="11">
    <location>
        <begin position="158"/>
        <end position="160"/>
    </location>
    <ligand>
        <name>NAD(+)</name>
        <dbReference type="ChEBI" id="CHEBI:57540"/>
    </ligand>
</feature>
<feature type="binding site" evidence="10">
    <location>
        <position position="157"/>
    </location>
    <ligand>
        <name>substrate</name>
    </ligand>
</feature>
<dbReference type="PANTHER" id="PTHR23420:SF0">
    <property type="entry name" value="ADENOSYLHOMOCYSTEINASE"/>
    <property type="match status" value="1"/>
</dbReference>
<feature type="binding site" evidence="11">
    <location>
        <position position="244"/>
    </location>
    <ligand>
        <name>NAD(+)</name>
        <dbReference type="ChEBI" id="CHEBI:57540"/>
    </ligand>
</feature>
<sequence>MSEKLPFKVADISLAEWGRKAIDIAENEMPGLMKMRELYGQSKPLKGARIAGCLHMTLQTAVLIETLTALGAEVQWSSCNIFSTQDHAAAAIAKTGVPVFAWKGMTDEEYVWCIEQTIYWKDGQPLNMILDDGGDLTNMVHKKYPKLLSGIKGVSEETTTGVHNLYKMLKNGELKIPAMNVNDSVTKSKFDNLYGCRESLIDGIKRATDVMIAGKVAVVAGYGDVGKGCVQALRGFGARVIVTEVDPINALQAAMEGYEVTTMEEACKEGNIFVTTTGCEDIILGKHFEHMKDDAIVCNIGHFDCEIDMSWLNANAVEKINIKPQVDRYIMKNGRHIIVLAEGRLVNLGCAMGHPSFVMSNSFTNQVLAQIELWKNTSKYPLGVYFLPKKLDEEVAAAHLDKLGVKLTKLTDKQAKYLGLPQDGPFKPDHYRY</sequence>
<evidence type="ECO:0000256" key="8">
    <source>
        <dbReference type="ARBA" id="ARBA00045926"/>
    </source>
</evidence>
<dbReference type="InterPro" id="IPR020082">
    <property type="entry name" value="S-Ado-L-homoCys_hydrolase_CS"/>
</dbReference>
<dbReference type="SUPFAM" id="SSF51735">
    <property type="entry name" value="NAD(P)-binding Rossmann-fold domains"/>
    <property type="match status" value="1"/>
</dbReference>
<dbReference type="InterPro" id="IPR042172">
    <property type="entry name" value="Adenosylhomocyst_ase-like_sf"/>
</dbReference>
<evidence type="ECO:0000256" key="5">
    <source>
        <dbReference type="ARBA" id="ARBA00022801"/>
    </source>
</evidence>
<evidence type="ECO:0000313" key="16">
    <source>
        <dbReference type="Proteomes" id="UP001557470"/>
    </source>
</evidence>
<protein>
    <recommendedName>
        <fullName evidence="7 12">Adenosylhomocysteinase</fullName>
        <ecNumber evidence="7 12">3.13.2.1</ecNumber>
    </recommendedName>
</protein>
<dbReference type="PANTHER" id="PTHR23420">
    <property type="entry name" value="ADENOSYLHOMOCYSTEINASE"/>
    <property type="match status" value="1"/>
</dbReference>
<comment type="function">
    <text evidence="8">Catalyzes the hydrolysis of S-adenosyl-L-homocysteine to form adenosine and homocysteine. Binds copper ions.</text>
</comment>
<gene>
    <name evidence="15" type="ORF">UPYG_G00177000</name>
</gene>
<organism evidence="15 16">
    <name type="scientific">Umbra pygmaea</name>
    <name type="common">Eastern mudminnow</name>
    <dbReference type="NCBI Taxonomy" id="75934"/>
    <lineage>
        <taxon>Eukaryota</taxon>
        <taxon>Metazoa</taxon>
        <taxon>Chordata</taxon>
        <taxon>Craniata</taxon>
        <taxon>Vertebrata</taxon>
        <taxon>Euteleostomi</taxon>
        <taxon>Actinopterygii</taxon>
        <taxon>Neopterygii</taxon>
        <taxon>Teleostei</taxon>
        <taxon>Protacanthopterygii</taxon>
        <taxon>Esociformes</taxon>
        <taxon>Umbridae</taxon>
        <taxon>Umbra</taxon>
    </lineage>
</organism>
<dbReference type="FunFam" id="3.40.50.1480:FF:000007">
    <property type="entry name" value="Adenosylhomocysteinase"/>
    <property type="match status" value="1"/>
</dbReference>
<evidence type="ECO:0000256" key="1">
    <source>
        <dbReference type="ARBA" id="ARBA00005195"/>
    </source>
</evidence>
<dbReference type="NCBIfam" id="NF004005">
    <property type="entry name" value="PRK05476.2-3"/>
    <property type="match status" value="1"/>
</dbReference>
<feature type="binding site" evidence="11">
    <location>
        <position position="354"/>
    </location>
    <ligand>
        <name>NAD(+)</name>
        <dbReference type="ChEBI" id="CHEBI:57540"/>
    </ligand>
</feature>
<evidence type="ECO:0000256" key="9">
    <source>
        <dbReference type="ARBA" id="ARBA00047800"/>
    </source>
</evidence>
<feature type="binding site" evidence="11">
    <location>
        <begin position="300"/>
        <end position="302"/>
    </location>
    <ligand>
        <name>NAD(+)</name>
        <dbReference type="ChEBI" id="CHEBI:57540"/>
    </ligand>
</feature>
<dbReference type="Proteomes" id="UP001557470">
    <property type="component" value="Unassembled WGS sequence"/>
</dbReference>
<evidence type="ECO:0000256" key="2">
    <source>
        <dbReference type="ARBA" id="ARBA00007122"/>
    </source>
</evidence>